<proteinExistence type="predicted"/>
<dbReference type="Pfam" id="PF14903">
    <property type="entry name" value="WG_beta_rep"/>
    <property type="match status" value="1"/>
</dbReference>
<dbReference type="InterPro" id="IPR032774">
    <property type="entry name" value="WG_beta_rep"/>
</dbReference>
<dbReference type="EMBL" id="RYFC01000001">
    <property type="protein sequence ID" value="RTZ49253.1"/>
    <property type="molecule type" value="Genomic_DNA"/>
</dbReference>
<gene>
    <name evidence="1" type="ORF">EJ377_00585</name>
</gene>
<sequence length="76" mass="8673">MTEKVIFYTSLIYSITEQTTSQKGSEVCENGKIGFADRNGKTVIQPRHDFASSFNYGYAVFCDGCDWEKQMMNILQ</sequence>
<reference evidence="1 2" key="1">
    <citation type="submission" date="2018-12" db="EMBL/GenBank/DDBJ databases">
        <title>Draft Genome Sequence of Chryseobacterium arthrosphaerae strain ED882-96 Isolated from the Blood of a Patient with Liver Cirrhosis in Taiwan.</title>
        <authorList>
            <person name="Lin J.-N."/>
            <person name="Lai C.-H."/>
            <person name="Yang C.-H."/>
            <person name="Huang Y.-H."/>
        </authorList>
    </citation>
    <scope>NUCLEOTIDE SEQUENCE [LARGE SCALE GENOMIC DNA]</scope>
    <source>
        <strain evidence="1 2">ED882-96</strain>
    </source>
</reference>
<evidence type="ECO:0000313" key="2">
    <source>
        <dbReference type="Proteomes" id="UP000276953"/>
    </source>
</evidence>
<evidence type="ECO:0000313" key="1">
    <source>
        <dbReference type="EMBL" id="RTZ49253.1"/>
    </source>
</evidence>
<dbReference type="Proteomes" id="UP000276953">
    <property type="component" value="Unassembled WGS sequence"/>
</dbReference>
<dbReference type="AlphaFoldDB" id="A0A3S0Q6Z2"/>
<organism evidence="1 2">
    <name type="scientific">Chryseobacterium arthrosphaerae</name>
    <dbReference type="NCBI Taxonomy" id="651561"/>
    <lineage>
        <taxon>Bacteria</taxon>
        <taxon>Pseudomonadati</taxon>
        <taxon>Bacteroidota</taxon>
        <taxon>Flavobacteriia</taxon>
        <taxon>Flavobacteriales</taxon>
        <taxon>Weeksellaceae</taxon>
        <taxon>Chryseobacterium group</taxon>
        <taxon>Chryseobacterium</taxon>
    </lineage>
</organism>
<name>A0A3S0Q6Z2_9FLAO</name>
<protein>
    <submittedName>
        <fullName evidence="1">WG repeat-containing protein</fullName>
    </submittedName>
</protein>
<comment type="caution">
    <text evidence="1">The sequence shown here is derived from an EMBL/GenBank/DDBJ whole genome shotgun (WGS) entry which is preliminary data.</text>
</comment>
<accession>A0A3S0Q6Z2</accession>